<dbReference type="GO" id="GO:0008237">
    <property type="term" value="F:metallopeptidase activity"/>
    <property type="evidence" value="ECO:0007669"/>
    <property type="project" value="InterPro"/>
</dbReference>
<evidence type="ECO:0000256" key="1">
    <source>
        <dbReference type="SAM" id="MobiDB-lite"/>
    </source>
</evidence>
<organism evidence="3">
    <name type="scientific">marine sediment metagenome</name>
    <dbReference type="NCBI Taxonomy" id="412755"/>
    <lineage>
        <taxon>unclassified sequences</taxon>
        <taxon>metagenomes</taxon>
        <taxon>ecological metagenomes</taxon>
    </lineage>
</organism>
<comment type="caution">
    <text evidence="3">The sequence shown here is derived from an EMBL/GenBank/DDBJ whole genome shotgun (WGS) entry which is preliminary data.</text>
</comment>
<evidence type="ECO:0000259" key="2">
    <source>
        <dbReference type="Pfam" id="PF19289"/>
    </source>
</evidence>
<gene>
    <name evidence="3" type="ORF">S03H2_66603</name>
</gene>
<dbReference type="PANTHER" id="PTHR43421:SF1">
    <property type="entry name" value="METALLOPROTEASE PMBA"/>
    <property type="match status" value="1"/>
</dbReference>
<reference evidence="3" key="1">
    <citation type="journal article" date="2014" name="Front. Microbiol.">
        <title>High frequency of phylogenetically diverse reductive dehalogenase-homologous genes in deep subseafloor sedimentary metagenomes.</title>
        <authorList>
            <person name="Kawai M."/>
            <person name="Futagami T."/>
            <person name="Toyoda A."/>
            <person name="Takaki Y."/>
            <person name="Nishi S."/>
            <person name="Hori S."/>
            <person name="Arai W."/>
            <person name="Tsubouchi T."/>
            <person name="Morono Y."/>
            <person name="Uchiyama I."/>
            <person name="Ito T."/>
            <person name="Fujiyama A."/>
            <person name="Inagaki F."/>
            <person name="Takami H."/>
        </authorList>
    </citation>
    <scope>NUCLEOTIDE SEQUENCE</scope>
    <source>
        <strain evidence="3">Expedition CK06-06</strain>
    </source>
</reference>
<feature type="domain" description="Metalloprotease TldD/E C-terminal" evidence="2">
    <location>
        <begin position="2"/>
        <end position="122"/>
    </location>
</feature>
<dbReference type="GO" id="GO:0005829">
    <property type="term" value="C:cytosol"/>
    <property type="evidence" value="ECO:0007669"/>
    <property type="project" value="TreeGrafter"/>
</dbReference>
<dbReference type="InterPro" id="IPR036059">
    <property type="entry name" value="TldD/PmbA_sf"/>
</dbReference>
<dbReference type="InterPro" id="IPR047657">
    <property type="entry name" value="PmbA"/>
</dbReference>
<sequence length="126" mass="13070">HTQSTGNGSKSRGGLPTPSPSAFIIAPGTTTLDDMVHDIKQGLVIEHLMGAGQGNILGGDFSGNVLLGYKVESGKIVGRVKDTMVSGNIYQLLKQITAIGSEAKWVGGFLQTPPLYCPSLSVTSKG</sequence>
<accession>X1II85</accession>
<proteinExistence type="predicted"/>
<feature type="compositionally biased region" description="Polar residues" evidence="1">
    <location>
        <begin position="1"/>
        <end position="10"/>
    </location>
</feature>
<dbReference type="Pfam" id="PF19289">
    <property type="entry name" value="PmbA_TldD_3rd"/>
    <property type="match status" value="1"/>
</dbReference>
<dbReference type="AlphaFoldDB" id="X1II85"/>
<name>X1II85_9ZZZZ</name>
<evidence type="ECO:0000313" key="3">
    <source>
        <dbReference type="EMBL" id="GAH82106.1"/>
    </source>
</evidence>
<dbReference type="PANTHER" id="PTHR43421">
    <property type="entry name" value="METALLOPROTEASE PMBA"/>
    <property type="match status" value="1"/>
</dbReference>
<feature type="region of interest" description="Disordered" evidence="1">
    <location>
        <begin position="1"/>
        <end position="20"/>
    </location>
</feature>
<dbReference type="EMBL" id="BARU01043511">
    <property type="protein sequence ID" value="GAH82106.1"/>
    <property type="molecule type" value="Genomic_DNA"/>
</dbReference>
<protein>
    <recommendedName>
        <fullName evidence="2">Metalloprotease TldD/E C-terminal domain-containing protein</fullName>
    </recommendedName>
</protein>
<dbReference type="SUPFAM" id="SSF111283">
    <property type="entry name" value="Putative modulator of DNA gyrase, PmbA/TldD"/>
    <property type="match status" value="1"/>
</dbReference>
<feature type="non-terminal residue" evidence="3">
    <location>
        <position position="1"/>
    </location>
</feature>
<dbReference type="InterPro" id="IPR045569">
    <property type="entry name" value="Metalloprtase-TldD/E_C"/>
</dbReference>
<dbReference type="GO" id="GO:0006508">
    <property type="term" value="P:proteolysis"/>
    <property type="evidence" value="ECO:0007669"/>
    <property type="project" value="InterPro"/>
</dbReference>